<dbReference type="AlphaFoldDB" id="A0A931LUU3"/>
<evidence type="ECO:0000313" key="9">
    <source>
        <dbReference type="Proteomes" id="UP000727962"/>
    </source>
</evidence>
<keyword evidence="3" id="KW-0731">Sigma factor</keyword>
<keyword evidence="4" id="KW-0238">DNA-binding</keyword>
<dbReference type="EMBL" id="JACOSL010000026">
    <property type="protein sequence ID" value="MBI1756261.1"/>
    <property type="molecule type" value="Genomic_DNA"/>
</dbReference>
<dbReference type="Gene3D" id="1.10.1740.10">
    <property type="match status" value="1"/>
</dbReference>
<name>A0A931LUU3_FIMGI</name>
<dbReference type="InterPro" id="IPR013249">
    <property type="entry name" value="RNA_pol_sigma70_r4_t2"/>
</dbReference>
<dbReference type="InterPro" id="IPR013325">
    <property type="entry name" value="RNA_pol_sigma_r2"/>
</dbReference>
<dbReference type="InterPro" id="IPR007627">
    <property type="entry name" value="RNA_pol_sigma70_r2"/>
</dbReference>
<dbReference type="InterPro" id="IPR014284">
    <property type="entry name" value="RNA_pol_sigma-70_dom"/>
</dbReference>
<dbReference type="Pfam" id="PF04542">
    <property type="entry name" value="Sigma70_r2"/>
    <property type="match status" value="1"/>
</dbReference>
<dbReference type="NCBIfam" id="TIGR02937">
    <property type="entry name" value="sigma70-ECF"/>
    <property type="match status" value="1"/>
</dbReference>
<dbReference type="Gene3D" id="1.10.10.10">
    <property type="entry name" value="Winged helix-like DNA-binding domain superfamily/Winged helix DNA-binding domain"/>
    <property type="match status" value="1"/>
</dbReference>
<evidence type="ECO:0000256" key="4">
    <source>
        <dbReference type="ARBA" id="ARBA00023125"/>
    </source>
</evidence>
<dbReference type="Proteomes" id="UP000727962">
    <property type="component" value="Unassembled WGS sequence"/>
</dbReference>
<feature type="domain" description="RNA polymerase sigma-70 region 2" evidence="6">
    <location>
        <begin position="31"/>
        <end position="94"/>
    </location>
</feature>
<dbReference type="InterPro" id="IPR036388">
    <property type="entry name" value="WH-like_DNA-bd_sf"/>
</dbReference>
<keyword evidence="2" id="KW-0805">Transcription regulation</keyword>
<accession>A0A931LUU3</accession>
<dbReference type="GO" id="GO:0006352">
    <property type="term" value="P:DNA-templated transcription initiation"/>
    <property type="evidence" value="ECO:0007669"/>
    <property type="project" value="InterPro"/>
</dbReference>
<comment type="caution">
    <text evidence="8">The sequence shown here is derived from an EMBL/GenBank/DDBJ whole genome shotgun (WGS) entry which is preliminary data.</text>
</comment>
<evidence type="ECO:0000256" key="5">
    <source>
        <dbReference type="ARBA" id="ARBA00023163"/>
    </source>
</evidence>
<feature type="domain" description="RNA polymerase sigma factor 70 region 4 type 2" evidence="7">
    <location>
        <begin position="119"/>
        <end position="170"/>
    </location>
</feature>
<dbReference type="CDD" id="cd06171">
    <property type="entry name" value="Sigma70_r4"/>
    <property type="match status" value="1"/>
</dbReference>
<proteinExistence type="inferred from homology"/>
<dbReference type="GO" id="GO:0016987">
    <property type="term" value="F:sigma factor activity"/>
    <property type="evidence" value="ECO:0007669"/>
    <property type="project" value="UniProtKB-KW"/>
</dbReference>
<reference evidence="8" key="1">
    <citation type="submission" date="2020-07" db="EMBL/GenBank/DDBJ databases">
        <title>Huge and variable diversity of episymbiotic CPR bacteria and DPANN archaea in groundwater ecosystems.</title>
        <authorList>
            <person name="He C.Y."/>
            <person name="Keren R."/>
            <person name="Whittaker M."/>
            <person name="Farag I.F."/>
            <person name="Doudna J."/>
            <person name="Cate J.H.D."/>
            <person name="Banfield J.F."/>
        </authorList>
    </citation>
    <scope>NUCLEOTIDE SEQUENCE</scope>
    <source>
        <strain evidence="8">NC_groundwater_17_Pr7_B-0.1um_64_12</strain>
    </source>
</reference>
<dbReference type="InterPro" id="IPR013324">
    <property type="entry name" value="RNA_pol_sigma_r3/r4-like"/>
</dbReference>
<dbReference type="SUPFAM" id="SSF88946">
    <property type="entry name" value="Sigma2 domain of RNA polymerase sigma factors"/>
    <property type="match status" value="1"/>
</dbReference>
<dbReference type="GO" id="GO:0003677">
    <property type="term" value="F:DNA binding"/>
    <property type="evidence" value="ECO:0007669"/>
    <property type="project" value="UniProtKB-KW"/>
</dbReference>
<evidence type="ECO:0000313" key="8">
    <source>
        <dbReference type="EMBL" id="MBI1756261.1"/>
    </source>
</evidence>
<dbReference type="Pfam" id="PF08281">
    <property type="entry name" value="Sigma70_r4_2"/>
    <property type="match status" value="1"/>
</dbReference>
<organism evidence="8 9">
    <name type="scientific">Fimbriimonas ginsengisoli</name>
    <dbReference type="NCBI Taxonomy" id="1005039"/>
    <lineage>
        <taxon>Bacteria</taxon>
        <taxon>Bacillati</taxon>
        <taxon>Armatimonadota</taxon>
        <taxon>Fimbriimonadia</taxon>
        <taxon>Fimbriimonadales</taxon>
        <taxon>Fimbriimonadaceae</taxon>
        <taxon>Fimbriimonas</taxon>
    </lineage>
</organism>
<keyword evidence="5" id="KW-0804">Transcription</keyword>
<dbReference type="InterPro" id="IPR039425">
    <property type="entry name" value="RNA_pol_sigma-70-like"/>
</dbReference>
<sequence length="183" mass="20465">MASEKASLAGRASLNEAQLAFLDGEQSRDLRDLARSRILQLGVPAEEADDLAQEVMVNMLRRLPDFQVERGTMEGWIVGFSRMVARSWARRRRKQSREVPVGLVVPEILEARPGPVASDELALALEKLGDADRELIRMRYGSGLNSRQIAEATGLTDAAVRKRLSRALERVRQDPSLREAFLE</sequence>
<protein>
    <submittedName>
        <fullName evidence="8">Sigma-70 family RNA polymerase sigma factor</fullName>
    </submittedName>
</protein>
<evidence type="ECO:0000259" key="7">
    <source>
        <dbReference type="Pfam" id="PF08281"/>
    </source>
</evidence>
<evidence type="ECO:0000256" key="1">
    <source>
        <dbReference type="ARBA" id="ARBA00010641"/>
    </source>
</evidence>
<evidence type="ECO:0000256" key="2">
    <source>
        <dbReference type="ARBA" id="ARBA00023015"/>
    </source>
</evidence>
<dbReference type="PANTHER" id="PTHR43133">
    <property type="entry name" value="RNA POLYMERASE ECF-TYPE SIGMA FACTO"/>
    <property type="match status" value="1"/>
</dbReference>
<comment type="similarity">
    <text evidence="1">Belongs to the sigma-70 factor family. ECF subfamily.</text>
</comment>
<evidence type="ECO:0000256" key="3">
    <source>
        <dbReference type="ARBA" id="ARBA00023082"/>
    </source>
</evidence>
<dbReference type="SUPFAM" id="SSF88659">
    <property type="entry name" value="Sigma3 and sigma4 domains of RNA polymerase sigma factors"/>
    <property type="match status" value="1"/>
</dbReference>
<gene>
    <name evidence="8" type="ORF">HYR64_04040</name>
</gene>
<dbReference type="PANTHER" id="PTHR43133:SF8">
    <property type="entry name" value="RNA POLYMERASE SIGMA FACTOR HI_1459-RELATED"/>
    <property type="match status" value="1"/>
</dbReference>
<evidence type="ECO:0000259" key="6">
    <source>
        <dbReference type="Pfam" id="PF04542"/>
    </source>
</evidence>